<keyword evidence="3 7" id="KW-0028">Amino-acid biosynthesis</keyword>
<dbReference type="EMBL" id="JAPMLT010000001">
    <property type="protein sequence ID" value="MCX7568869.1"/>
    <property type="molecule type" value="Genomic_DNA"/>
</dbReference>
<comment type="pathway">
    <text evidence="1 7">Metabolic intermediate biosynthesis; chorismate biosynthesis; chorismate from D-erythrose 4-phosphate and phosphoenolpyruvate: step 6/7.</text>
</comment>
<accession>A0ABT3WW56</accession>
<dbReference type="Gene3D" id="3.65.10.10">
    <property type="entry name" value="Enolpyruvate transferase domain"/>
    <property type="match status" value="2"/>
</dbReference>
<feature type="binding site" evidence="7">
    <location>
        <position position="19"/>
    </location>
    <ligand>
        <name>phosphoenolpyruvate</name>
        <dbReference type="ChEBI" id="CHEBI:58702"/>
    </ligand>
</feature>
<feature type="binding site" evidence="7">
    <location>
        <position position="165"/>
    </location>
    <ligand>
        <name>3-phosphoshikimate</name>
        <dbReference type="ChEBI" id="CHEBI:145989"/>
    </ligand>
</feature>
<evidence type="ECO:0000313" key="10">
    <source>
        <dbReference type="Proteomes" id="UP001208017"/>
    </source>
</evidence>
<feature type="domain" description="Enolpyruvate transferase" evidence="8">
    <location>
        <begin position="4"/>
        <end position="420"/>
    </location>
</feature>
<feature type="binding site" evidence="7">
    <location>
        <position position="92"/>
    </location>
    <ligand>
        <name>phosphoenolpyruvate</name>
        <dbReference type="ChEBI" id="CHEBI:58702"/>
    </ligand>
</feature>
<evidence type="ECO:0000256" key="4">
    <source>
        <dbReference type="ARBA" id="ARBA00022679"/>
    </source>
</evidence>
<evidence type="ECO:0000256" key="1">
    <source>
        <dbReference type="ARBA" id="ARBA00004811"/>
    </source>
</evidence>
<dbReference type="EC" id="2.5.1.19" evidence="7"/>
<dbReference type="PROSITE" id="PS00104">
    <property type="entry name" value="EPSP_SYNTHASE_1"/>
    <property type="match status" value="1"/>
</dbReference>
<comment type="caution">
    <text evidence="7">Lacks conserved residue(s) required for the propagation of feature annotation.</text>
</comment>
<dbReference type="CDD" id="cd01556">
    <property type="entry name" value="EPSP_synthase"/>
    <property type="match status" value="1"/>
</dbReference>
<comment type="subcellular location">
    <subcellularLocation>
        <location evidence="7">Cytoplasm</location>
    </subcellularLocation>
</comment>
<sequence length="426" mass="44585">MRIEPAASLRGVTAVPGDKSISHRSVMLGALANGVTHVTGFLPGADCLSTVACFRQLGVSVEQLSATELKVHGVGLRGLQEPSDVLDVGNSGTTMRLLLGILAGQPFHATLTGDVSIRRRPMGRVSVPLRQMGAHIDGREEGRLAPLSVRGGGLRAIRFDSPVASAQIKSAVLLAGLFADGETGVREPEASRDHSERMLRAFGVDVAEKDGYITVQGGSQLIATDIEVPGDISSAAFLIVAAAIRPGSDLTIRGVGVNPSRTGILDVLREMGARIDLQNERESGGEPIADIRIQGGELRAVTVGGATIPRLIDEIPVLAVAATQAVGVTVIRDAKELKVKESDRIATTAAELRKFGASVEELEDGLHITGPTPLSGGAEIATYHDHRIAMAMAVAGLAADGPTVIRDWEAVDVSFPGFGQLLQNLR</sequence>
<dbReference type="PROSITE" id="PS00885">
    <property type="entry name" value="EPSP_SYNTHASE_2"/>
    <property type="match status" value="1"/>
</dbReference>
<dbReference type="PANTHER" id="PTHR21090">
    <property type="entry name" value="AROM/DEHYDROQUINATE SYNTHASE"/>
    <property type="match status" value="1"/>
</dbReference>
<keyword evidence="7" id="KW-0963">Cytoplasm</keyword>
<comment type="catalytic activity">
    <reaction evidence="6">
        <text>3-phosphoshikimate + phosphoenolpyruvate = 5-O-(1-carboxyvinyl)-3-phosphoshikimate + phosphate</text>
        <dbReference type="Rhea" id="RHEA:21256"/>
        <dbReference type="ChEBI" id="CHEBI:43474"/>
        <dbReference type="ChEBI" id="CHEBI:57701"/>
        <dbReference type="ChEBI" id="CHEBI:58702"/>
        <dbReference type="ChEBI" id="CHEBI:145989"/>
        <dbReference type="EC" id="2.5.1.19"/>
    </reaction>
    <physiologicalReaction direction="left-to-right" evidence="6">
        <dbReference type="Rhea" id="RHEA:21257"/>
    </physiologicalReaction>
</comment>
<evidence type="ECO:0000256" key="2">
    <source>
        <dbReference type="ARBA" id="ARBA00009948"/>
    </source>
</evidence>
<feature type="binding site" evidence="7">
    <location>
        <position position="340"/>
    </location>
    <ligand>
        <name>3-phosphoshikimate</name>
        <dbReference type="ChEBI" id="CHEBI:145989"/>
    </ligand>
</feature>
<dbReference type="SUPFAM" id="SSF55205">
    <property type="entry name" value="EPT/RTPC-like"/>
    <property type="match status" value="1"/>
</dbReference>
<feature type="binding site" evidence="7">
    <location>
        <position position="19"/>
    </location>
    <ligand>
        <name>3-phosphoshikimate</name>
        <dbReference type="ChEBI" id="CHEBI:145989"/>
    </ligand>
</feature>
<feature type="binding site" evidence="7">
    <location>
        <position position="167"/>
    </location>
    <ligand>
        <name>phosphoenolpyruvate</name>
        <dbReference type="ChEBI" id="CHEBI:58702"/>
    </ligand>
</feature>
<dbReference type="PIRSF" id="PIRSF000505">
    <property type="entry name" value="EPSPS"/>
    <property type="match status" value="1"/>
</dbReference>
<dbReference type="HAMAP" id="MF_00210">
    <property type="entry name" value="EPSP_synth"/>
    <property type="match status" value="1"/>
</dbReference>
<keyword evidence="10" id="KW-1185">Reference proteome</keyword>
<proteinExistence type="inferred from homology"/>
<comment type="function">
    <text evidence="7">Catalyzes the transfer of the enolpyruvyl moiety of phosphoenolpyruvate (PEP) to the 5-hydroxyl of shikimate-3-phosphate (S3P) to produce enolpyruvyl shikimate-3-phosphate and inorganic phosphate.</text>
</comment>
<feature type="binding site" evidence="7">
    <location>
        <position position="120"/>
    </location>
    <ligand>
        <name>phosphoenolpyruvate</name>
        <dbReference type="ChEBI" id="CHEBI:58702"/>
    </ligand>
</feature>
<feature type="binding site" evidence="7">
    <location>
        <position position="24"/>
    </location>
    <ligand>
        <name>3-phosphoshikimate</name>
        <dbReference type="ChEBI" id="CHEBI:145989"/>
    </ligand>
</feature>
<reference evidence="9 10" key="1">
    <citation type="submission" date="2022-11" db="EMBL/GenBank/DDBJ databases">
        <title>Study of microbial diversity in lake waters.</title>
        <authorList>
            <person name="Zhang J."/>
        </authorList>
    </citation>
    <scope>NUCLEOTIDE SEQUENCE [LARGE SCALE GENOMIC DNA]</scope>
    <source>
        <strain evidence="9 10">DT12</strain>
    </source>
</reference>
<dbReference type="NCBIfam" id="TIGR01356">
    <property type="entry name" value="aroA"/>
    <property type="match status" value="1"/>
</dbReference>
<comment type="caution">
    <text evidence="9">The sequence shown here is derived from an EMBL/GenBank/DDBJ whole genome shotgun (WGS) entry which is preliminary data.</text>
</comment>
<keyword evidence="4 7" id="KW-0808">Transferase</keyword>
<evidence type="ECO:0000256" key="5">
    <source>
        <dbReference type="ARBA" id="ARBA00023141"/>
    </source>
</evidence>
<dbReference type="GO" id="GO:0003866">
    <property type="term" value="F:3-phosphoshikimate 1-carboxyvinyltransferase activity"/>
    <property type="evidence" value="ECO:0007669"/>
    <property type="project" value="UniProtKB-EC"/>
</dbReference>
<evidence type="ECO:0000256" key="7">
    <source>
        <dbReference type="HAMAP-Rule" id="MF_00210"/>
    </source>
</evidence>
<comment type="similarity">
    <text evidence="2 7">Belongs to the EPSP synthase family.</text>
</comment>
<organism evidence="9 10">
    <name type="scientific">Tumebacillus lacus</name>
    <dbReference type="NCBI Taxonomy" id="2995335"/>
    <lineage>
        <taxon>Bacteria</taxon>
        <taxon>Bacillati</taxon>
        <taxon>Bacillota</taxon>
        <taxon>Bacilli</taxon>
        <taxon>Bacillales</taxon>
        <taxon>Alicyclobacillaceae</taxon>
        <taxon>Tumebacillus</taxon>
    </lineage>
</organism>
<evidence type="ECO:0000259" key="8">
    <source>
        <dbReference type="Pfam" id="PF00275"/>
    </source>
</evidence>
<feature type="binding site" evidence="7">
    <location>
        <position position="313"/>
    </location>
    <ligand>
        <name>3-phosphoshikimate</name>
        <dbReference type="ChEBI" id="CHEBI:145989"/>
    </ligand>
</feature>
<feature type="binding site" evidence="7">
    <location>
        <position position="20"/>
    </location>
    <ligand>
        <name>3-phosphoshikimate</name>
        <dbReference type="ChEBI" id="CHEBI:145989"/>
    </ligand>
</feature>
<dbReference type="InterPro" id="IPR013792">
    <property type="entry name" value="RNA3'P_cycl/enolpyr_Trfase_a/b"/>
</dbReference>
<protein>
    <recommendedName>
        <fullName evidence="7">3-phosphoshikimate 1-carboxyvinyltransferase</fullName>
        <ecNumber evidence="7">2.5.1.19</ecNumber>
    </recommendedName>
    <alternativeName>
        <fullName evidence="7">5-enolpyruvylshikimate-3-phosphate synthase</fullName>
        <shortName evidence="7">EPSP synthase</shortName>
        <shortName evidence="7">EPSPS</shortName>
    </alternativeName>
</protein>
<dbReference type="PANTHER" id="PTHR21090:SF5">
    <property type="entry name" value="PENTAFUNCTIONAL AROM POLYPEPTIDE"/>
    <property type="match status" value="1"/>
</dbReference>
<dbReference type="InterPro" id="IPR023193">
    <property type="entry name" value="EPSP_synthase_CS"/>
</dbReference>
<feature type="binding site" evidence="7">
    <location>
        <position position="167"/>
    </location>
    <ligand>
        <name>3-phosphoshikimate</name>
        <dbReference type="ChEBI" id="CHEBI:145989"/>
    </ligand>
</feature>
<comment type="subunit">
    <text evidence="7">Monomer.</text>
</comment>
<evidence type="ECO:0000256" key="3">
    <source>
        <dbReference type="ARBA" id="ARBA00022605"/>
    </source>
</evidence>
<name>A0ABT3WW56_9BACL</name>
<feature type="binding site" evidence="7">
    <location>
        <position position="344"/>
    </location>
    <ligand>
        <name>phosphoenolpyruvate</name>
        <dbReference type="ChEBI" id="CHEBI:58702"/>
    </ligand>
</feature>
<dbReference type="InterPro" id="IPR006264">
    <property type="entry name" value="EPSP_synthase"/>
</dbReference>
<evidence type="ECO:0000313" key="9">
    <source>
        <dbReference type="EMBL" id="MCX7568869.1"/>
    </source>
</evidence>
<keyword evidence="5 7" id="KW-0057">Aromatic amino acid biosynthesis</keyword>
<dbReference type="InterPro" id="IPR036968">
    <property type="entry name" value="Enolpyruvate_Tfrase_sf"/>
</dbReference>
<dbReference type="Proteomes" id="UP001208017">
    <property type="component" value="Unassembled WGS sequence"/>
</dbReference>
<gene>
    <name evidence="7 9" type="primary">aroA</name>
    <name evidence="9" type="ORF">OS242_02700</name>
</gene>
<dbReference type="Pfam" id="PF00275">
    <property type="entry name" value="EPSP_synthase"/>
    <property type="match status" value="1"/>
</dbReference>
<evidence type="ECO:0000256" key="6">
    <source>
        <dbReference type="ARBA" id="ARBA00044633"/>
    </source>
</evidence>
<feature type="active site" description="Proton acceptor" evidence="7">
    <location>
        <position position="313"/>
    </location>
</feature>
<dbReference type="InterPro" id="IPR001986">
    <property type="entry name" value="Enolpyruvate_Tfrase_dom"/>
</dbReference>
<feature type="binding site" evidence="7">
    <location>
        <position position="387"/>
    </location>
    <ligand>
        <name>phosphoenolpyruvate</name>
        <dbReference type="ChEBI" id="CHEBI:58702"/>
    </ligand>
</feature>